<keyword evidence="3" id="KW-0472">Membrane</keyword>
<dbReference type="PANTHER" id="PTHR30570:SF1">
    <property type="entry name" value="PHOSPHATE-BINDING PROTEIN PSTS"/>
    <property type="match status" value="1"/>
</dbReference>
<dbReference type="InterPro" id="IPR050811">
    <property type="entry name" value="Phosphate_ABC_transporter"/>
</dbReference>
<dbReference type="Pfam" id="PF16258">
    <property type="entry name" value="DUF4912"/>
    <property type="match status" value="1"/>
</dbReference>
<feature type="domain" description="PBP" evidence="4">
    <location>
        <begin position="56"/>
        <end position="281"/>
    </location>
</feature>
<feature type="region of interest" description="Disordered" evidence="2">
    <location>
        <begin position="407"/>
        <end position="426"/>
    </location>
</feature>
<dbReference type="Proteomes" id="UP000218702">
    <property type="component" value="Chromosome"/>
</dbReference>
<reference evidence="5 6" key="1">
    <citation type="submission" date="2017-06" db="EMBL/GenBank/DDBJ databases">
        <title>Genome sequencing of cyanobaciteial culture collection at National Institute for Environmental Studies (NIES).</title>
        <authorList>
            <person name="Hirose Y."/>
            <person name="Shimura Y."/>
            <person name="Fujisawa T."/>
            <person name="Nakamura Y."/>
            <person name="Kawachi M."/>
        </authorList>
    </citation>
    <scope>NUCLEOTIDE SEQUENCE [LARGE SCALE GENOMIC DNA]</scope>
    <source>
        <strain evidence="5 6">NIES-806</strain>
    </source>
</reference>
<feature type="transmembrane region" description="Helical" evidence="3">
    <location>
        <begin position="12"/>
        <end position="31"/>
    </location>
</feature>
<name>A0A1Z4V463_9CYAN</name>
<feature type="transmembrane region" description="Helical" evidence="3">
    <location>
        <begin position="377"/>
        <end position="397"/>
    </location>
</feature>
<proteinExistence type="predicted"/>
<evidence type="ECO:0000256" key="3">
    <source>
        <dbReference type="SAM" id="Phobius"/>
    </source>
</evidence>
<keyword evidence="6" id="KW-1185">Reference proteome</keyword>
<protein>
    <recommendedName>
        <fullName evidence="4">PBP domain-containing protein</fullName>
    </recommendedName>
</protein>
<dbReference type="PANTHER" id="PTHR30570">
    <property type="entry name" value="PERIPLASMIC PHOSPHATE BINDING COMPONENT OF PHOSPHATE ABC TRANSPORTER"/>
    <property type="match status" value="1"/>
</dbReference>
<evidence type="ECO:0000259" key="4">
    <source>
        <dbReference type="Pfam" id="PF12849"/>
    </source>
</evidence>
<keyword evidence="1" id="KW-0732">Signal</keyword>
<dbReference type="KEGG" id="dcm:NIES806_24780"/>
<accession>A0A1Z4V463</accession>
<dbReference type="Gene3D" id="3.40.190.10">
    <property type="entry name" value="Periplasmic binding protein-like II"/>
    <property type="match status" value="2"/>
</dbReference>
<dbReference type="RefSeq" id="WP_172891183.1">
    <property type="nucleotide sequence ID" value="NZ_AP018316.1"/>
</dbReference>
<organism evidence="5 6">
    <name type="scientific">Dolichospermum compactum NIES-806</name>
    <dbReference type="NCBI Taxonomy" id="1973481"/>
    <lineage>
        <taxon>Bacteria</taxon>
        <taxon>Bacillati</taxon>
        <taxon>Cyanobacteriota</taxon>
        <taxon>Cyanophyceae</taxon>
        <taxon>Nostocales</taxon>
        <taxon>Aphanizomenonaceae</taxon>
        <taxon>Dolichospermum</taxon>
        <taxon>Dolichospermum compactum</taxon>
    </lineage>
</organism>
<keyword evidence="3" id="KW-1133">Transmembrane helix</keyword>
<evidence type="ECO:0000256" key="1">
    <source>
        <dbReference type="ARBA" id="ARBA00022729"/>
    </source>
</evidence>
<dbReference type="AlphaFoldDB" id="A0A1Z4V463"/>
<dbReference type="InterPro" id="IPR032585">
    <property type="entry name" value="DUF4912"/>
</dbReference>
<evidence type="ECO:0000313" key="5">
    <source>
        <dbReference type="EMBL" id="BAZ86267.1"/>
    </source>
</evidence>
<dbReference type="SUPFAM" id="SSF53850">
    <property type="entry name" value="Periplasmic binding protein-like II"/>
    <property type="match status" value="1"/>
</dbReference>
<gene>
    <name evidence="5" type="ORF">NIES806_24780</name>
</gene>
<keyword evidence="3" id="KW-0812">Transmembrane</keyword>
<dbReference type="Pfam" id="PF12849">
    <property type="entry name" value="PBP_like_2"/>
    <property type="match status" value="1"/>
</dbReference>
<evidence type="ECO:0000256" key="2">
    <source>
        <dbReference type="SAM" id="MobiDB-lite"/>
    </source>
</evidence>
<sequence length="850" mass="94415">MWQQQQKNPVIIKLALVVAIVTSPMVANFLISLPIQAESKNETPDFPLPEKVENGTVVKVDSSRNSLLVNKRLKENFETQFSGTKVEIAINGNEDAVKAVVNGKADIASLGRKLTPEEKAQGLKQVLVRREQIAIIVGMNNPFYDGLTTEQFAKVFRGEITDWSQLGNAKGNIRFIDRPFDSDTRNSFGEYSVFKSGQLLTGTNAVQMVEDNTPNIINELSNDGISYVLASQISKLPDVRVLKVQDLLPDNSKYPFFQSFVYVYKENPSPKVRDFLGFVLAKPGEESIKAAKEAEAIAIAARSIQTMSVPMANVSTAIPTVTSSETPTATPSVSQSPSLVIPTPETLVIPEPKKAEGETQLINPFDNPSMITKNMRFFLLMPLLLIAGLSTFLPLWLRRKKRTANSGASLELEKAQISSNPDSDSLPETMFTLSDSEAFASILNSNGNGLNGANSYKEDDDKEITAVSNIATIDVPQTTSPNNQIQKMPEINLDLNYDEVAWETEDPVIVVNSHFPQILNIHHQPINADISTNEVSNVPLEALERPVTKSNQKITSLSELLGITPTPVKPDNSVTEVLNLTQTPQPVSQSRQTQDLLSDLPIDLPFELGEALNAITSQITLNTPEIEEEIYPTPLHLPATNEAIAMELDAEIEAWTNINPINATGNTRIIFTPRTPKWAYLSWYISEDHQQALHNQGFTMLAIRVYDVTNLDLSYQRPQFDAQYECETAINDCYVPIPRGERDYMTEIGYVNRDNQWLCLARSGTVRIFSRPSTDFWVIVDTELVFYGFTEAGANVAIDGQKVKVNPDGTFKLTVPFVDNSVDYHITATSANREYTKTIDQKFFQEQKEG</sequence>
<dbReference type="InterPro" id="IPR024370">
    <property type="entry name" value="PBP_domain"/>
</dbReference>
<evidence type="ECO:0000313" key="6">
    <source>
        <dbReference type="Proteomes" id="UP000218702"/>
    </source>
</evidence>
<dbReference type="EMBL" id="AP018316">
    <property type="protein sequence ID" value="BAZ86267.1"/>
    <property type="molecule type" value="Genomic_DNA"/>
</dbReference>